<protein>
    <submittedName>
        <fullName evidence="7">Pyridine nucleotide-disulfide oxidoreductase</fullName>
    </submittedName>
</protein>
<evidence type="ECO:0000313" key="8">
    <source>
        <dbReference type="Proteomes" id="UP000197535"/>
    </source>
</evidence>
<dbReference type="SUPFAM" id="SSF55424">
    <property type="entry name" value="FAD/NAD-linked reductases, dimerisation (C-terminal) domain"/>
    <property type="match status" value="1"/>
</dbReference>
<dbReference type="InterPro" id="IPR050446">
    <property type="entry name" value="FAD-oxidoreductase/Apoptosis"/>
</dbReference>
<dbReference type="PANTHER" id="PTHR43557:SF2">
    <property type="entry name" value="RIESKE DOMAIN-CONTAINING PROTEIN-RELATED"/>
    <property type="match status" value="1"/>
</dbReference>
<dbReference type="PANTHER" id="PTHR43557">
    <property type="entry name" value="APOPTOSIS-INDUCING FACTOR 1"/>
    <property type="match status" value="1"/>
</dbReference>
<dbReference type="InterPro" id="IPR016156">
    <property type="entry name" value="FAD/NAD-linked_Rdtase_dimer_sf"/>
</dbReference>
<organism evidence="7 8">
    <name type="scientific">Noviherbaspirillum denitrificans</name>
    <dbReference type="NCBI Taxonomy" id="1968433"/>
    <lineage>
        <taxon>Bacteria</taxon>
        <taxon>Pseudomonadati</taxon>
        <taxon>Pseudomonadota</taxon>
        <taxon>Betaproteobacteria</taxon>
        <taxon>Burkholderiales</taxon>
        <taxon>Oxalobacteraceae</taxon>
        <taxon>Noviherbaspirillum</taxon>
    </lineage>
</organism>
<dbReference type="GO" id="GO:0005737">
    <property type="term" value="C:cytoplasm"/>
    <property type="evidence" value="ECO:0007669"/>
    <property type="project" value="TreeGrafter"/>
</dbReference>
<feature type="domain" description="FAD/NAD(P)-binding" evidence="5">
    <location>
        <begin position="4"/>
        <end position="304"/>
    </location>
</feature>
<name>A0A254T7U4_9BURK</name>
<proteinExistence type="predicted"/>
<keyword evidence="2" id="KW-0285">Flavoprotein</keyword>
<evidence type="ECO:0000256" key="4">
    <source>
        <dbReference type="ARBA" id="ARBA00023002"/>
    </source>
</evidence>
<dbReference type="Proteomes" id="UP000197535">
    <property type="component" value="Unassembled WGS sequence"/>
</dbReference>
<comment type="caution">
    <text evidence="7">The sequence shown here is derived from an EMBL/GenBank/DDBJ whole genome shotgun (WGS) entry which is preliminary data.</text>
</comment>
<feature type="domain" description="Reductase C-terminal" evidence="6">
    <location>
        <begin position="323"/>
        <end position="406"/>
    </location>
</feature>
<dbReference type="OrthoDB" id="9769238at2"/>
<dbReference type="Gene3D" id="3.30.390.30">
    <property type="match status" value="1"/>
</dbReference>
<gene>
    <name evidence="7" type="ORF">AYR66_03885</name>
</gene>
<dbReference type="SUPFAM" id="SSF51905">
    <property type="entry name" value="FAD/NAD(P)-binding domain"/>
    <property type="match status" value="2"/>
</dbReference>
<dbReference type="EMBL" id="LSTO01000002">
    <property type="protein sequence ID" value="OWW18720.1"/>
    <property type="molecule type" value="Genomic_DNA"/>
</dbReference>
<evidence type="ECO:0000256" key="1">
    <source>
        <dbReference type="ARBA" id="ARBA00001974"/>
    </source>
</evidence>
<dbReference type="InterPro" id="IPR028202">
    <property type="entry name" value="Reductase_C"/>
</dbReference>
<dbReference type="Pfam" id="PF14759">
    <property type="entry name" value="Reductase_C"/>
    <property type="match status" value="1"/>
</dbReference>
<reference evidence="7 8" key="1">
    <citation type="submission" date="2016-02" db="EMBL/GenBank/DDBJ databases">
        <authorList>
            <person name="Wen L."/>
            <person name="He K."/>
            <person name="Yang H."/>
        </authorList>
    </citation>
    <scope>NUCLEOTIDE SEQUENCE [LARGE SCALE GENOMIC DNA]</scope>
    <source>
        <strain evidence="7 8">TSA40</strain>
    </source>
</reference>
<keyword evidence="4" id="KW-0560">Oxidoreductase</keyword>
<evidence type="ECO:0000256" key="3">
    <source>
        <dbReference type="ARBA" id="ARBA00022827"/>
    </source>
</evidence>
<evidence type="ECO:0000313" key="7">
    <source>
        <dbReference type="EMBL" id="OWW18720.1"/>
    </source>
</evidence>
<dbReference type="InterPro" id="IPR036188">
    <property type="entry name" value="FAD/NAD-bd_sf"/>
</dbReference>
<dbReference type="GO" id="GO:0016651">
    <property type="term" value="F:oxidoreductase activity, acting on NAD(P)H"/>
    <property type="evidence" value="ECO:0007669"/>
    <property type="project" value="TreeGrafter"/>
</dbReference>
<dbReference type="InterPro" id="IPR023753">
    <property type="entry name" value="FAD/NAD-binding_dom"/>
</dbReference>
<keyword evidence="8" id="KW-1185">Reference proteome</keyword>
<evidence type="ECO:0000259" key="5">
    <source>
        <dbReference type="Pfam" id="PF07992"/>
    </source>
</evidence>
<evidence type="ECO:0000256" key="2">
    <source>
        <dbReference type="ARBA" id="ARBA00022630"/>
    </source>
</evidence>
<sequence>MSRTIVIAGAGQAGAQTALSLRQEGFDGRIVLLGAEEALPYQRPPLSKAFLSGQVDESGIALRAANIFLDQRIELLLGRRVTAINRGNRTIATERDGSFGYDHLVLALGVTNRALTVPGATLQGVRYLRTLDEARALRESLPSLRNIVVIGAGFIGLEFAAVARKAGIAVHVVEAAPRPMARAVSEPVSAFYEGLHRAHGVELTLNACVTRFVPDALGEKVAAVELADGRQLPADLVLAGIGVLPNTELAERAGLAVRNGILVNEFLVTSDPDISAVGDCVQFPTRFDKDTVRLESVQNAVDQARCIAARLQGKAAPYVAVPWFWSDQYDAKLQIAGLTARRTRTVVKGDPAAGSFSVFSFEGDAFLGVESVNRPSDHMAARKILAKGTGLTPGQLDAPEFDIKAFAAAS</sequence>
<dbReference type="AlphaFoldDB" id="A0A254T7U4"/>
<dbReference type="RefSeq" id="WP_088710124.1">
    <property type="nucleotide sequence ID" value="NZ_LSTO01000002.1"/>
</dbReference>
<evidence type="ECO:0000259" key="6">
    <source>
        <dbReference type="Pfam" id="PF14759"/>
    </source>
</evidence>
<dbReference type="PRINTS" id="PR00411">
    <property type="entry name" value="PNDRDTASEI"/>
</dbReference>
<dbReference type="PRINTS" id="PR00368">
    <property type="entry name" value="FADPNR"/>
</dbReference>
<comment type="cofactor">
    <cofactor evidence="1">
        <name>FAD</name>
        <dbReference type="ChEBI" id="CHEBI:57692"/>
    </cofactor>
</comment>
<dbReference type="Gene3D" id="3.50.50.60">
    <property type="entry name" value="FAD/NAD(P)-binding domain"/>
    <property type="match status" value="2"/>
</dbReference>
<keyword evidence="3" id="KW-0274">FAD</keyword>
<accession>A0A254T7U4</accession>
<dbReference type="Pfam" id="PF07992">
    <property type="entry name" value="Pyr_redox_2"/>
    <property type="match status" value="1"/>
</dbReference>